<dbReference type="SUPFAM" id="SSF54637">
    <property type="entry name" value="Thioesterase/thiol ester dehydrase-isomerase"/>
    <property type="match status" value="1"/>
</dbReference>
<organism evidence="2 3">
    <name type="scientific">Agitococcus lubricus</name>
    <dbReference type="NCBI Taxonomy" id="1077255"/>
    <lineage>
        <taxon>Bacteria</taxon>
        <taxon>Pseudomonadati</taxon>
        <taxon>Pseudomonadota</taxon>
        <taxon>Gammaproteobacteria</taxon>
        <taxon>Moraxellales</taxon>
        <taxon>Moraxellaceae</taxon>
        <taxon>Agitococcus</taxon>
    </lineage>
</organism>
<keyword evidence="1 2" id="KW-0378">Hydrolase</keyword>
<reference evidence="2 3" key="1">
    <citation type="submission" date="2018-04" db="EMBL/GenBank/DDBJ databases">
        <title>Genomic Encyclopedia of Archaeal and Bacterial Type Strains, Phase II (KMG-II): from individual species to whole genera.</title>
        <authorList>
            <person name="Goeker M."/>
        </authorList>
    </citation>
    <scope>NUCLEOTIDE SEQUENCE [LARGE SCALE GENOMIC DNA]</scope>
    <source>
        <strain evidence="2 3">DSM 5822</strain>
    </source>
</reference>
<dbReference type="GO" id="GO:0047617">
    <property type="term" value="F:fatty acyl-CoA hydrolase activity"/>
    <property type="evidence" value="ECO:0007669"/>
    <property type="project" value="TreeGrafter"/>
</dbReference>
<accession>A0A2T5J210</accession>
<dbReference type="InterPro" id="IPR029069">
    <property type="entry name" value="HotDog_dom_sf"/>
</dbReference>
<keyword evidence="3" id="KW-1185">Reference proteome</keyword>
<dbReference type="AlphaFoldDB" id="A0A2T5J210"/>
<evidence type="ECO:0000313" key="3">
    <source>
        <dbReference type="Proteomes" id="UP000244223"/>
    </source>
</evidence>
<gene>
    <name evidence="2" type="ORF">C8N29_103233</name>
</gene>
<evidence type="ECO:0000256" key="1">
    <source>
        <dbReference type="ARBA" id="ARBA00022801"/>
    </source>
</evidence>
<proteinExistence type="predicted"/>
<dbReference type="PANTHER" id="PTHR31793">
    <property type="entry name" value="4-HYDROXYBENZOYL-COA THIOESTERASE FAMILY MEMBER"/>
    <property type="match status" value="1"/>
</dbReference>
<evidence type="ECO:0000313" key="2">
    <source>
        <dbReference type="EMBL" id="PTQ90479.1"/>
    </source>
</evidence>
<name>A0A2T5J210_9GAMM</name>
<dbReference type="RefSeq" id="WP_239986958.1">
    <property type="nucleotide sequence ID" value="NZ_QAON01000003.1"/>
</dbReference>
<dbReference type="Gene3D" id="3.10.129.10">
    <property type="entry name" value="Hotdog Thioesterase"/>
    <property type="match status" value="1"/>
</dbReference>
<dbReference type="EMBL" id="QAON01000003">
    <property type="protein sequence ID" value="PTQ90479.1"/>
    <property type="molecule type" value="Genomic_DNA"/>
</dbReference>
<protein>
    <submittedName>
        <fullName evidence="2">Acyl-CoA thioester hydrolase</fullName>
    </submittedName>
</protein>
<dbReference type="Proteomes" id="UP000244223">
    <property type="component" value="Unassembled WGS sequence"/>
</dbReference>
<dbReference type="PANTHER" id="PTHR31793:SF37">
    <property type="entry name" value="ACYL-COA THIOESTER HYDROLASE YBGC"/>
    <property type="match status" value="1"/>
</dbReference>
<dbReference type="CDD" id="cd00586">
    <property type="entry name" value="4HBT"/>
    <property type="match status" value="1"/>
</dbReference>
<sequence length="144" mass="16279">MRLMWTVQPAYIHQVIVNSTHQDEFGHTNNVAYLQWLEQAAWGHSNALGLDIAAYYRLGCGCVVRKHELNYRLPTYAGDELQIGTWISANDGKLSTTRDYQIIRVADGKTVLTGQTQFVTVDMKTGKPKRMPDEFISAYQVLSA</sequence>
<dbReference type="InterPro" id="IPR050563">
    <property type="entry name" value="4-hydroxybenzoyl-CoA_TE"/>
</dbReference>
<dbReference type="Pfam" id="PF13279">
    <property type="entry name" value="4HBT_2"/>
    <property type="match status" value="1"/>
</dbReference>
<comment type="caution">
    <text evidence="2">The sequence shown here is derived from an EMBL/GenBank/DDBJ whole genome shotgun (WGS) entry which is preliminary data.</text>
</comment>